<dbReference type="PRINTS" id="PR00385">
    <property type="entry name" value="P450"/>
</dbReference>
<evidence type="ECO:0000256" key="1">
    <source>
        <dbReference type="ARBA" id="ARBA00001971"/>
    </source>
</evidence>
<sequence length="524" mass="58718">MAPSLNTILPNGIGNGNISTHNVLALAAGAAALFVVWRLAIIVYRLTLHPLAKYPGPKLYAATNLPGSWGLNVSGNLVRDSLDLHQKYGPIVRIAPDHLSVDGSIGWPQIFQHRPGKAEWSKVAGWYHPGDTQGLIGGTHDNHKRLRRQLNHAFSTESMYEQEPVVQKYMDLFFAQLSKKATTGEVFDIVPWYNFLTFDIIGDLTFADSFHNLDGGEYHPWVLGTFKAILGSGISRFTQRYPFTKPIFKSVSSSAESLKMEIQNRELANEKAMSRKAQGESPGGRKDFMTYMLKKTRDGQPGFSDLDLIMNSPLIVTAGSETTATTMAGFTFHLGLKENRAVYDRLARDIRAAFTDESEIDMKTTARVPYLTATIEETLRLYPPAAETPPRVSPGAELEGQYIPKGTLASIFQYSTYRNPNNFHDPNTMHPERWLPASHELYNPVFANDNKASFHPFSFGTRDCLGKNLAYSELRVAIARLLFRFDFELAPGQEDWQDKSKVLIVWEKGPLHVKLTERKLVPVN</sequence>
<keyword evidence="10" id="KW-1185">Reference proteome</keyword>
<evidence type="ECO:0000256" key="8">
    <source>
        <dbReference type="SAM" id="Phobius"/>
    </source>
</evidence>
<proteinExistence type="inferred from homology"/>
<comment type="cofactor">
    <cofactor evidence="1 6">
        <name>heme</name>
        <dbReference type="ChEBI" id="CHEBI:30413"/>
    </cofactor>
</comment>
<keyword evidence="3 6" id="KW-0349">Heme</keyword>
<feature type="binding site" description="axial binding residue" evidence="6">
    <location>
        <position position="464"/>
    </location>
    <ligand>
        <name>heme</name>
        <dbReference type="ChEBI" id="CHEBI:30413"/>
    </ligand>
    <ligandPart>
        <name>Fe</name>
        <dbReference type="ChEBI" id="CHEBI:18248"/>
    </ligandPart>
</feature>
<dbReference type="GO" id="GO:0005506">
    <property type="term" value="F:iron ion binding"/>
    <property type="evidence" value="ECO:0007669"/>
    <property type="project" value="InterPro"/>
</dbReference>
<evidence type="ECO:0000256" key="6">
    <source>
        <dbReference type="PIRSR" id="PIRSR602401-1"/>
    </source>
</evidence>
<protein>
    <recommendedName>
        <fullName evidence="11">Isotrichodermin C-15 hydroxylase</fullName>
    </recommendedName>
</protein>
<dbReference type="FunCoup" id="A0A2P5HI68">
    <property type="interactions" value="1458"/>
</dbReference>
<evidence type="ECO:0000256" key="3">
    <source>
        <dbReference type="ARBA" id="ARBA00022617"/>
    </source>
</evidence>
<dbReference type="Gene3D" id="1.10.630.10">
    <property type="entry name" value="Cytochrome P450"/>
    <property type="match status" value="1"/>
</dbReference>
<evidence type="ECO:0000313" key="9">
    <source>
        <dbReference type="EMBL" id="POS69936.1"/>
    </source>
</evidence>
<evidence type="ECO:0008006" key="11">
    <source>
        <dbReference type="Google" id="ProtNLM"/>
    </source>
</evidence>
<dbReference type="InterPro" id="IPR036396">
    <property type="entry name" value="Cyt_P450_sf"/>
</dbReference>
<dbReference type="Proteomes" id="UP000094444">
    <property type="component" value="Unassembled WGS sequence"/>
</dbReference>
<feature type="transmembrane region" description="Helical" evidence="8">
    <location>
        <begin position="23"/>
        <end position="44"/>
    </location>
</feature>
<dbReference type="AlphaFoldDB" id="A0A2P5HI68"/>
<dbReference type="InterPro" id="IPR001128">
    <property type="entry name" value="Cyt_P450"/>
</dbReference>
<evidence type="ECO:0000256" key="7">
    <source>
        <dbReference type="RuleBase" id="RU000461"/>
    </source>
</evidence>
<dbReference type="InParanoid" id="A0A2P5HI68"/>
<dbReference type="PANTHER" id="PTHR24305">
    <property type="entry name" value="CYTOCHROME P450"/>
    <property type="match status" value="1"/>
</dbReference>
<keyword evidence="7" id="KW-0503">Monooxygenase</keyword>
<dbReference type="CDD" id="cd11058">
    <property type="entry name" value="CYP60B-like"/>
    <property type="match status" value="1"/>
</dbReference>
<dbReference type="EMBL" id="MAVT02001900">
    <property type="protein sequence ID" value="POS69936.1"/>
    <property type="molecule type" value="Genomic_DNA"/>
</dbReference>
<dbReference type="GO" id="GO:0020037">
    <property type="term" value="F:heme binding"/>
    <property type="evidence" value="ECO:0007669"/>
    <property type="project" value="InterPro"/>
</dbReference>
<keyword evidence="5 6" id="KW-0408">Iron</keyword>
<comment type="similarity">
    <text evidence="2 7">Belongs to the cytochrome P450 family.</text>
</comment>
<evidence type="ECO:0000256" key="5">
    <source>
        <dbReference type="ARBA" id="ARBA00023004"/>
    </source>
</evidence>
<dbReference type="SUPFAM" id="SSF48264">
    <property type="entry name" value="Cytochrome P450"/>
    <property type="match status" value="1"/>
</dbReference>
<dbReference type="STRING" id="158607.A0A2P5HI68"/>
<accession>A0A2P5HI68</accession>
<comment type="caution">
    <text evidence="9">The sequence shown here is derived from an EMBL/GenBank/DDBJ whole genome shotgun (WGS) entry which is preliminary data.</text>
</comment>
<gene>
    <name evidence="9" type="ORF">DHEL01_v211671</name>
</gene>
<keyword evidence="8" id="KW-0472">Membrane</keyword>
<dbReference type="PRINTS" id="PR00463">
    <property type="entry name" value="EP450I"/>
</dbReference>
<organism evidence="9 10">
    <name type="scientific">Diaporthe helianthi</name>
    <dbReference type="NCBI Taxonomy" id="158607"/>
    <lineage>
        <taxon>Eukaryota</taxon>
        <taxon>Fungi</taxon>
        <taxon>Dikarya</taxon>
        <taxon>Ascomycota</taxon>
        <taxon>Pezizomycotina</taxon>
        <taxon>Sordariomycetes</taxon>
        <taxon>Sordariomycetidae</taxon>
        <taxon>Diaporthales</taxon>
        <taxon>Diaporthaceae</taxon>
        <taxon>Diaporthe</taxon>
    </lineage>
</organism>
<keyword evidence="8" id="KW-0812">Transmembrane</keyword>
<dbReference type="InterPro" id="IPR002401">
    <property type="entry name" value="Cyt_P450_E_grp-I"/>
</dbReference>
<keyword evidence="7" id="KW-0560">Oxidoreductase</keyword>
<dbReference type="GO" id="GO:0016705">
    <property type="term" value="F:oxidoreductase activity, acting on paired donors, with incorporation or reduction of molecular oxygen"/>
    <property type="evidence" value="ECO:0007669"/>
    <property type="project" value="InterPro"/>
</dbReference>
<evidence type="ECO:0000256" key="4">
    <source>
        <dbReference type="ARBA" id="ARBA00022723"/>
    </source>
</evidence>
<dbReference type="GO" id="GO:0004497">
    <property type="term" value="F:monooxygenase activity"/>
    <property type="evidence" value="ECO:0007669"/>
    <property type="project" value="UniProtKB-KW"/>
</dbReference>
<evidence type="ECO:0000256" key="2">
    <source>
        <dbReference type="ARBA" id="ARBA00010617"/>
    </source>
</evidence>
<dbReference type="InterPro" id="IPR017972">
    <property type="entry name" value="Cyt_P450_CS"/>
</dbReference>
<dbReference type="Pfam" id="PF00067">
    <property type="entry name" value="p450"/>
    <property type="match status" value="1"/>
</dbReference>
<keyword evidence="4 6" id="KW-0479">Metal-binding</keyword>
<name>A0A2P5HI68_DIAHE</name>
<dbReference type="PROSITE" id="PS00086">
    <property type="entry name" value="CYTOCHROME_P450"/>
    <property type="match status" value="1"/>
</dbReference>
<dbReference type="InterPro" id="IPR050121">
    <property type="entry name" value="Cytochrome_P450_monoxygenase"/>
</dbReference>
<keyword evidence="8" id="KW-1133">Transmembrane helix</keyword>
<dbReference type="PANTHER" id="PTHR24305:SF210">
    <property type="entry name" value="CYTOCHROME P450 MONOOXYGENASE ASQL-RELATED"/>
    <property type="match status" value="1"/>
</dbReference>
<evidence type="ECO:0000313" key="10">
    <source>
        <dbReference type="Proteomes" id="UP000094444"/>
    </source>
</evidence>
<dbReference type="OrthoDB" id="1470350at2759"/>
<reference evidence="9" key="1">
    <citation type="submission" date="2017-09" db="EMBL/GenBank/DDBJ databases">
        <title>Polyketide synthases of a Diaporthe helianthi virulent isolate.</title>
        <authorList>
            <person name="Baroncelli R."/>
        </authorList>
    </citation>
    <scope>NUCLEOTIDE SEQUENCE [LARGE SCALE GENOMIC DNA]</scope>
    <source>
        <strain evidence="9">7/96</strain>
    </source>
</reference>